<evidence type="ECO:0000313" key="11">
    <source>
        <dbReference type="Proteomes" id="UP000824219"/>
    </source>
</evidence>
<dbReference type="InterPro" id="IPR015943">
    <property type="entry name" value="WD40/YVTN_repeat-like_dom_sf"/>
</dbReference>
<evidence type="ECO:0000256" key="4">
    <source>
        <dbReference type="ARBA" id="ARBA00022833"/>
    </source>
</evidence>
<feature type="repeat" description="WD" evidence="6">
    <location>
        <begin position="609"/>
        <end position="631"/>
    </location>
</feature>
<dbReference type="PROSITE" id="PS50119">
    <property type="entry name" value="ZF_BBOX"/>
    <property type="match status" value="1"/>
</dbReference>
<organism evidence="10 11">
    <name type="scientific">Hemibagrus wyckioides</name>
    <dbReference type="NCBI Taxonomy" id="337641"/>
    <lineage>
        <taxon>Eukaryota</taxon>
        <taxon>Metazoa</taxon>
        <taxon>Chordata</taxon>
        <taxon>Craniata</taxon>
        <taxon>Vertebrata</taxon>
        <taxon>Euteleostomi</taxon>
        <taxon>Actinopterygii</taxon>
        <taxon>Neopterygii</taxon>
        <taxon>Teleostei</taxon>
        <taxon>Ostariophysi</taxon>
        <taxon>Siluriformes</taxon>
        <taxon>Bagridae</taxon>
        <taxon>Hemibagrus</taxon>
    </lineage>
</organism>
<feature type="region of interest" description="Disordered" evidence="8">
    <location>
        <begin position="1052"/>
        <end position="1075"/>
    </location>
</feature>
<dbReference type="Gene3D" id="2.130.10.10">
    <property type="entry name" value="YVTN repeat-like/Quinoprotein amine dehydrogenase"/>
    <property type="match status" value="3"/>
</dbReference>
<evidence type="ECO:0000256" key="5">
    <source>
        <dbReference type="PROSITE-ProRule" id="PRU00024"/>
    </source>
</evidence>
<dbReference type="GO" id="GO:0008270">
    <property type="term" value="F:zinc ion binding"/>
    <property type="evidence" value="ECO:0007669"/>
    <property type="project" value="UniProtKB-KW"/>
</dbReference>
<feature type="domain" description="B box-type" evidence="9">
    <location>
        <begin position="1078"/>
        <end position="1124"/>
    </location>
</feature>
<dbReference type="PROSITE" id="PS50082">
    <property type="entry name" value="WD_REPEATS_2"/>
    <property type="match status" value="4"/>
</dbReference>
<dbReference type="InterPro" id="IPR001680">
    <property type="entry name" value="WD40_rpt"/>
</dbReference>
<dbReference type="InterPro" id="IPR000315">
    <property type="entry name" value="Znf_B-box"/>
</dbReference>
<keyword evidence="2" id="KW-0677">Repeat</keyword>
<dbReference type="Pfam" id="PF00400">
    <property type="entry name" value="WD40"/>
    <property type="match status" value="4"/>
</dbReference>
<keyword evidence="4" id="KW-0862">Zinc</keyword>
<evidence type="ECO:0000256" key="3">
    <source>
        <dbReference type="ARBA" id="ARBA00022771"/>
    </source>
</evidence>
<keyword evidence="3 5" id="KW-0863">Zinc-finger</keyword>
<evidence type="ECO:0000256" key="2">
    <source>
        <dbReference type="ARBA" id="ARBA00022737"/>
    </source>
</evidence>
<evidence type="ECO:0000259" key="9">
    <source>
        <dbReference type="PROSITE" id="PS50119"/>
    </source>
</evidence>
<dbReference type="PROSITE" id="PS50294">
    <property type="entry name" value="WD_REPEATS_REGION"/>
    <property type="match status" value="1"/>
</dbReference>
<keyword evidence="7" id="KW-0175">Coiled coil</keyword>
<dbReference type="InterPro" id="IPR051242">
    <property type="entry name" value="WD-EF-hand_domain"/>
</dbReference>
<gene>
    <name evidence="10" type="ORF">KOW79_003229</name>
</gene>
<feature type="coiled-coil region" evidence="7">
    <location>
        <begin position="1007"/>
        <end position="1034"/>
    </location>
</feature>
<evidence type="ECO:0000313" key="10">
    <source>
        <dbReference type="EMBL" id="KAG7333094.1"/>
    </source>
</evidence>
<dbReference type="PROSITE" id="PS00678">
    <property type="entry name" value="WD_REPEATS_1"/>
    <property type="match status" value="1"/>
</dbReference>
<protein>
    <recommendedName>
        <fullName evidence="9">B box-type domain-containing protein</fullName>
    </recommendedName>
</protein>
<evidence type="ECO:0000256" key="8">
    <source>
        <dbReference type="SAM" id="MobiDB-lite"/>
    </source>
</evidence>
<dbReference type="SUPFAM" id="SSF50978">
    <property type="entry name" value="WD40 repeat-like"/>
    <property type="match status" value="3"/>
</dbReference>
<evidence type="ECO:0000256" key="1">
    <source>
        <dbReference type="ARBA" id="ARBA00022574"/>
    </source>
</evidence>
<keyword evidence="1 6" id="KW-0853">WD repeat</keyword>
<dbReference type="Proteomes" id="UP000824219">
    <property type="component" value="Linkage Group LG04"/>
</dbReference>
<feature type="repeat" description="WD" evidence="6">
    <location>
        <begin position="370"/>
        <end position="411"/>
    </location>
</feature>
<keyword evidence="11" id="KW-1185">Reference proteome</keyword>
<reference evidence="10 11" key="1">
    <citation type="submission" date="2021-06" db="EMBL/GenBank/DDBJ databases">
        <title>Chromosome-level genome assembly of the red-tail catfish (Hemibagrus wyckioides).</title>
        <authorList>
            <person name="Shao F."/>
        </authorList>
    </citation>
    <scope>NUCLEOTIDE SEQUENCE [LARGE SCALE GENOMIC DNA]</scope>
    <source>
        <strain evidence="10">EC202008001</strain>
        <tissue evidence="10">Blood</tissue>
    </source>
</reference>
<evidence type="ECO:0000256" key="7">
    <source>
        <dbReference type="SAM" id="Coils"/>
    </source>
</evidence>
<name>A0A9D3SV79_9TELE</name>
<dbReference type="InterPro" id="IPR019775">
    <property type="entry name" value="WD40_repeat_CS"/>
</dbReference>
<feature type="repeat" description="WD" evidence="6">
    <location>
        <begin position="456"/>
        <end position="497"/>
    </location>
</feature>
<keyword evidence="3 5" id="KW-0479">Metal-binding</keyword>
<feature type="region of interest" description="Disordered" evidence="8">
    <location>
        <begin position="1316"/>
        <end position="1341"/>
    </location>
</feature>
<comment type="caution">
    <text evidence="10">The sequence shown here is derived from an EMBL/GenBank/DDBJ whole genome shotgun (WGS) entry which is preliminary data.</text>
</comment>
<proteinExistence type="predicted"/>
<dbReference type="EMBL" id="JAHKSW010000004">
    <property type="protein sequence ID" value="KAG7333094.1"/>
    <property type="molecule type" value="Genomic_DNA"/>
</dbReference>
<dbReference type="SMART" id="SM00320">
    <property type="entry name" value="WD40"/>
    <property type="match status" value="10"/>
</dbReference>
<dbReference type="PANTHER" id="PTHR44324:SF1">
    <property type="entry name" value="WD REPEAT-CONTAINING PROTEIN 49"/>
    <property type="match status" value="1"/>
</dbReference>
<feature type="compositionally biased region" description="Polar residues" evidence="8">
    <location>
        <begin position="833"/>
        <end position="847"/>
    </location>
</feature>
<dbReference type="OrthoDB" id="10251381at2759"/>
<dbReference type="PANTHER" id="PTHR44324">
    <property type="entry name" value="WD40 REPEAT DOMAIN 95"/>
    <property type="match status" value="1"/>
</dbReference>
<feature type="repeat" description="WD" evidence="6">
    <location>
        <begin position="507"/>
        <end position="534"/>
    </location>
</feature>
<sequence length="1566" mass="176701">MATVREEEMLESRLSIEDFIKMQSLFQSCNGASDSVTMQREEFIDKFYSMIGRGSREEYEHLFDSVDVSREGWVDWNRLSSYLLLGLSEKQEQATMSVVPRWCPPHLLTAPHRGQIQSLVDLGTGRYVSVSKEGVLAVWAENLTLLKSHKLHNDSVKPKDLWVTGMVVLPNVHKLAVSFTSKEICFYDLLSKKEFSCQYKIHSLHHTPICLHYWYDAERPEHAVLSFGDVAGQVTAMCFRSVVISLFERPSAGVEQNVAINIRWSELQQNRHRCCYTVTHSAHEAHWVRSVRFLGTLEAFVSCSGSAQRSMVLAWRETEARPLRITAFHTEKGIMDLDYHPGLNLIATAGLNNQVCLWNPYLVSKPVGVLQGHVTSVVAVQFMLGKKQLISFSKDKVLRVWDVSTHLCVQHVAGLFPKTQECKMLLFFHEERSRLFLSFNSTLFFLEVQKEDRKRVMSHENAVTCVLYNSLFRQVISSDANSSVKIWLMDTGQKVKHFPCCHGNAEITTMALDATQTRLFTAGMDGAVKVWDFNGHCHHRLNACRDLAVDISQILVLKRTVLVLGWDRVITVFRMNSFSRFFVQPSEWKGGVQHCGHIKCAAFHAPHTLVTGGSDGEIIVWNNSTETAIRKLYKYTQQANCSDNTSSSTKQASVNSSENDLESYDVTGLAFLEGRKIVAASGGADVVSCGGSGIVCFWNTVNARLVGKFLAHEGSNSIIMTVDGTGCYLITADMGGVLKVWDIKEYCLHPSESVINQAPEMLSSLQPHVDRITHLETCVHSGRLFLLSASADCSLALSFLPGGTIGTFGQEVHWNLAGISEVFVKKDQEVSTEVATESRTETNLQETQPEHSSQHAERSESSAQAEEEKEYTLQLHTLDDDTTRQRSRRIHRALRHHNESTQHQNVNSVCSTGIFSKLRVEELASLEELNKPDFIINPHLYFGKMWDSSSPTPPPLPVIRESLKAPFDEKSLFPKEVLEQVDKPRHYTQKVTMMRNYGRAIRSMGNLRELHIETAQLSQDNKDMENRLHQLREVMSRRMVLFTGNLLRPNMGQGTKRKIQRVPVPPPPKNGWNRTSRLKGKACGQCEAQTAGLVCAECAEDYCVGCFAKFHQKGALRFHHIIPMKAELHTSISTVDVVNRFQKKRDSEEEEDCWSNHGCDMGTDPECRATSTLLQPVCDNQMHNTEVLTVSDLDQKNEDSLLRGNFDEEESSRCFQQALNEWRASNTHGDREHQEPNHNVQTARPVSMEVMGTQVQGGTHIRIEFKDHGLSYMERLLLKKHRRTRTESFQLLSTPRSTQELITDTRVQPVEEIHESRELTDSDMSSDSVGMIPTDKDTSDEEMRRCALHDMELEEERNTSSFPPSLFPTAAITFPSQSPMTEDQSGFFTKPCLAVSSLAQRHTSVSTNYQGLDGFFTLGLNSRSFPLSPAPSHTSSEILSTNTEAFMSEWKICAFFLTDSKKQDKPLFKVVINCIYLIMFAADSTNMQCLGLSAPVTQSVSRPLCASRPISRAALEILEVQSVEQAEITHFKQDEEDLLTITCLEEEFKQMNTEPNLFILDGTEDS</sequence>
<accession>A0A9D3SV79</accession>
<feature type="region of interest" description="Disordered" evidence="8">
    <location>
        <begin position="833"/>
        <end position="886"/>
    </location>
</feature>
<dbReference type="InterPro" id="IPR036322">
    <property type="entry name" value="WD40_repeat_dom_sf"/>
</dbReference>
<feature type="compositionally biased region" description="Basic and acidic residues" evidence="8">
    <location>
        <begin position="848"/>
        <end position="860"/>
    </location>
</feature>
<evidence type="ECO:0000256" key="6">
    <source>
        <dbReference type="PROSITE-ProRule" id="PRU00221"/>
    </source>
</evidence>